<sequence length="335" mass="36187">MANAFFTSWELWQQMTFVLAMSIVAVFCAGLGKSWRNSRLMKKQEALDLEKRARIEELRKTGLPMKRSNPVPFGIRAIQSGVEVDGIWISRPGSVSDLGEKTVSSATLPVRDIESQQKQGGRDSSADGRSPALNVTTTAAATASSDRKKPARAVRPHPSAPHRQTIDADSIDSDQDAASPPPPIPRSAKAKQQQQSYRPSPPSSSGNLDDDALQRLEGRSRAAPRPHLLGTYVPTSPRHRHNTPAPPGPQCSSTDRSSSPAPSSSADSFEFSPARGGSATHLGMPMQAPGPTFGPGDMHFLRVLERPDIGSPVPHARFSYQPAMEMGRGEYHSRA</sequence>
<dbReference type="Proteomes" id="UP001600064">
    <property type="component" value="Unassembled WGS sequence"/>
</dbReference>
<dbReference type="GeneID" id="98122889"/>
<feature type="transmembrane region" description="Helical" evidence="2">
    <location>
        <begin position="12"/>
        <end position="32"/>
    </location>
</feature>
<dbReference type="PANTHER" id="PTHR40623">
    <property type="entry name" value="INTEGRAL MEMBRANE PROTEIN"/>
    <property type="match status" value="1"/>
</dbReference>
<keyword evidence="2" id="KW-1133">Transmembrane helix</keyword>
<dbReference type="PANTHER" id="PTHR40623:SF2">
    <property type="entry name" value="INTEGRAL MEMBRANE PROTEIN"/>
    <property type="match status" value="1"/>
</dbReference>
<reference evidence="3 4" key="1">
    <citation type="journal article" date="2024" name="Commun. Biol.">
        <title>Comparative genomic analysis of thermophilic fungi reveals convergent evolutionary adaptations and gene losses.</title>
        <authorList>
            <person name="Steindorff A.S."/>
            <person name="Aguilar-Pontes M.V."/>
            <person name="Robinson A.J."/>
            <person name="Andreopoulos B."/>
            <person name="LaButti K."/>
            <person name="Kuo A."/>
            <person name="Mondo S."/>
            <person name="Riley R."/>
            <person name="Otillar R."/>
            <person name="Haridas S."/>
            <person name="Lipzen A."/>
            <person name="Grimwood J."/>
            <person name="Schmutz J."/>
            <person name="Clum A."/>
            <person name="Reid I.D."/>
            <person name="Moisan M.C."/>
            <person name="Butler G."/>
            <person name="Nguyen T.T.M."/>
            <person name="Dewar K."/>
            <person name="Conant G."/>
            <person name="Drula E."/>
            <person name="Henrissat B."/>
            <person name="Hansel C."/>
            <person name="Singer S."/>
            <person name="Hutchinson M.I."/>
            <person name="de Vries R.P."/>
            <person name="Natvig D.O."/>
            <person name="Powell A.J."/>
            <person name="Tsang A."/>
            <person name="Grigoriev I.V."/>
        </authorList>
    </citation>
    <scope>NUCLEOTIDE SEQUENCE [LARGE SCALE GENOMIC DNA]</scope>
    <source>
        <strain evidence="3 4">ATCC 22073</strain>
    </source>
</reference>
<proteinExistence type="predicted"/>
<comment type="caution">
    <text evidence="3">The sequence shown here is derived from an EMBL/GenBank/DDBJ whole genome shotgun (WGS) entry which is preliminary data.</text>
</comment>
<dbReference type="RefSeq" id="XP_070868560.1">
    <property type="nucleotide sequence ID" value="XM_071008245.1"/>
</dbReference>
<accession>A0ABR4DHI9</accession>
<organism evidence="3 4">
    <name type="scientific">Remersonia thermophila</name>
    <dbReference type="NCBI Taxonomy" id="72144"/>
    <lineage>
        <taxon>Eukaryota</taxon>
        <taxon>Fungi</taxon>
        <taxon>Dikarya</taxon>
        <taxon>Ascomycota</taxon>
        <taxon>Pezizomycotina</taxon>
        <taxon>Sordariomycetes</taxon>
        <taxon>Sordariomycetidae</taxon>
        <taxon>Sordariales</taxon>
        <taxon>Sordariales incertae sedis</taxon>
        <taxon>Remersonia</taxon>
    </lineage>
</organism>
<feature type="compositionally biased region" description="Basic and acidic residues" evidence="1">
    <location>
        <begin position="111"/>
        <end position="126"/>
    </location>
</feature>
<protein>
    <submittedName>
        <fullName evidence="3">Uncharacterized protein</fullName>
    </submittedName>
</protein>
<evidence type="ECO:0000256" key="2">
    <source>
        <dbReference type="SAM" id="Phobius"/>
    </source>
</evidence>
<gene>
    <name evidence="3" type="ORF">VTJ83DRAFT_2020</name>
</gene>
<name>A0ABR4DHI9_9PEZI</name>
<keyword evidence="2" id="KW-0472">Membrane</keyword>
<keyword evidence="4" id="KW-1185">Reference proteome</keyword>
<dbReference type="EMBL" id="JAZGUE010000002">
    <property type="protein sequence ID" value="KAL2269836.1"/>
    <property type="molecule type" value="Genomic_DNA"/>
</dbReference>
<feature type="compositionally biased region" description="Low complexity" evidence="1">
    <location>
        <begin position="252"/>
        <end position="274"/>
    </location>
</feature>
<evidence type="ECO:0000313" key="3">
    <source>
        <dbReference type="EMBL" id="KAL2269836.1"/>
    </source>
</evidence>
<keyword evidence="2" id="KW-0812">Transmembrane</keyword>
<evidence type="ECO:0000256" key="1">
    <source>
        <dbReference type="SAM" id="MobiDB-lite"/>
    </source>
</evidence>
<evidence type="ECO:0000313" key="4">
    <source>
        <dbReference type="Proteomes" id="UP001600064"/>
    </source>
</evidence>
<feature type="region of interest" description="Disordered" evidence="1">
    <location>
        <begin position="98"/>
        <end position="294"/>
    </location>
</feature>